<reference evidence="2 3" key="1">
    <citation type="submission" date="2024-02" db="EMBL/GenBank/DDBJ databases">
        <title>De novo assembly and annotation of 12 fungi associated with fruit tree decline syndrome in Ontario, Canada.</title>
        <authorList>
            <person name="Sulman M."/>
            <person name="Ellouze W."/>
            <person name="Ilyukhin E."/>
        </authorList>
    </citation>
    <scope>NUCLEOTIDE SEQUENCE [LARGE SCALE GENOMIC DNA]</scope>
    <source>
        <strain evidence="2 3">M11/M66-122</strain>
    </source>
</reference>
<dbReference type="AlphaFoldDB" id="A0AAN9YLZ3"/>
<dbReference type="Proteomes" id="UP001320420">
    <property type="component" value="Unassembled WGS sequence"/>
</dbReference>
<feature type="compositionally biased region" description="Gly residues" evidence="1">
    <location>
        <begin position="555"/>
        <end position="570"/>
    </location>
</feature>
<evidence type="ECO:0000313" key="2">
    <source>
        <dbReference type="EMBL" id="KAK7750228.1"/>
    </source>
</evidence>
<dbReference type="SUPFAM" id="SSF52047">
    <property type="entry name" value="RNI-like"/>
    <property type="match status" value="1"/>
</dbReference>
<protein>
    <recommendedName>
        <fullName evidence="4">F-box domain-containing protein</fullName>
    </recommendedName>
</protein>
<evidence type="ECO:0000256" key="1">
    <source>
        <dbReference type="SAM" id="MobiDB-lite"/>
    </source>
</evidence>
<sequence>MKFSRFFRRSKKSLDGSKAAKASSGYTYEDFERDKYRMYNGRHEKFYNPALERSNVYAPWLQLPDQILERVFTFICPHTSDESYETCEQSAIEDACMLCDVRDLAHAGQVCKKWSKAAIKLMYHSIRIDSVHYCEREIDLSQKRKRKSRFDRNGVPSDPAAQRLRLLCRTLREDPTRRGVLVQYLKTPYMLRESKGSDLARTIAVLPNLRYVDLPEGLFSDDPAYHTLKLEVQARCPDLRKMTYNGGSELSLEGLSMGNTWLNLEVLELGRINIDPTKLRYVLTVLTRLRALKISETKVIDDEIFYYNDVLPPFPALDELILRDTPKITSAGLVAYFSRGDTQQSVRMLSLDHTGVQPWTLHEVLMAASGLKTLSITDEVDSAFPSLSAPIPPLTNWSLETLRYEITAAPTTTTFQGVTSSYYNYLATSLFAGGLPRLIAIYVRDQQFPDLLLGLPPPMPGYAGGSGRPSSSSSDRMFNPHGSLFPPANPPASRPRQSQRFSSNNPFAAAAANPSAPFAPRGPAHLSLNQTLEVFTKGEDDVDWGSIRMDPFDVPGGGAGGRRGGHGRSGSGVSARPMSGYGLDASLGSWQPGHGARMSVVMGNGTGGFLAVPPDGGAVNGRRGSASSVGAPPRAPFASSGGGDEWPRPSSSAGHKVKERDLWR</sequence>
<accession>A0AAN9YLZ3</accession>
<dbReference type="CDD" id="cd09917">
    <property type="entry name" value="F-box_SF"/>
    <property type="match status" value="1"/>
</dbReference>
<feature type="region of interest" description="Disordered" evidence="1">
    <location>
        <begin position="554"/>
        <end position="574"/>
    </location>
</feature>
<feature type="region of interest" description="Disordered" evidence="1">
    <location>
        <begin position="613"/>
        <end position="664"/>
    </location>
</feature>
<keyword evidence="3" id="KW-1185">Reference proteome</keyword>
<evidence type="ECO:0008006" key="4">
    <source>
        <dbReference type="Google" id="ProtNLM"/>
    </source>
</evidence>
<organism evidence="2 3">
    <name type="scientific">Diatrype stigma</name>
    <dbReference type="NCBI Taxonomy" id="117547"/>
    <lineage>
        <taxon>Eukaryota</taxon>
        <taxon>Fungi</taxon>
        <taxon>Dikarya</taxon>
        <taxon>Ascomycota</taxon>
        <taxon>Pezizomycotina</taxon>
        <taxon>Sordariomycetes</taxon>
        <taxon>Xylariomycetidae</taxon>
        <taxon>Xylariales</taxon>
        <taxon>Diatrypaceae</taxon>
        <taxon>Diatrype</taxon>
    </lineage>
</organism>
<dbReference type="InterPro" id="IPR032675">
    <property type="entry name" value="LRR_dom_sf"/>
</dbReference>
<dbReference type="Gene3D" id="1.20.1280.50">
    <property type="match status" value="1"/>
</dbReference>
<dbReference type="InterPro" id="IPR036047">
    <property type="entry name" value="F-box-like_dom_sf"/>
</dbReference>
<dbReference type="EMBL" id="JAKJXP020000068">
    <property type="protein sequence ID" value="KAK7750228.1"/>
    <property type="molecule type" value="Genomic_DNA"/>
</dbReference>
<name>A0AAN9YLZ3_9PEZI</name>
<dbReference type="SUPFAM" id="SSF81383">
    <property type="entry name" value="F-box domain"/>
    <property type="match status" value="1"/>
</dbReference>
<evidence type="ECO:0000313" key="3">
    <source>
        <dbReference type="Proteomes" id="UP001320420"/>
    </source>
</evidence>
<gene>
    <name evidence="2" type="ORF">SLS62_007858</name>
</gene>
<feature type="region of interest" description="Disordered" evidence="1">
    <location>
        <begin position="462"/>
        <end position="502"/>
    </location>
</feature>
<comment type="caution">
    <text evidence="2">The sequence shown here is derived from an EMBL/GenBank/DDBJ whole genome shotgun (WGS) entry which is preliminary data.</text>
</comment>
<dbReference type="Gene3D" id="3.80.10.10">
    <property type="entry name" value="Ribonuclease Inhibitor"/>
    <property type="match status" value="1"/>
</dbReference>
<proteinExistence type="predicted"/>